<dbReference type="Gene3D" id="3.30.70.660">
    <property type="entry name" value="Pseudouridine synthase I, catalytic domain, C-terminal subdomain"/>
    <property type="match status" value="1"/>
</dbReference>
<dbReference type="RefSeq" id="XP_013236819.1">
    <property type="nucleotide sequence ID" value="XM_013381365.1"/>
</dbReference>
<dbReference type="EMBL" id="JMKJ01000582">
    <property type="protein sequence ID" value="KGG50392.1"/>
    <property type="molecule type" value="Genomic_DNA"/>
</dbReference>
<dbReference type="GeneID" id="25260719"/>
<sequence>MSETLDRTEMMAPPVKFPKKKVALVLAYLGTNYQGMQMYIGLMRACRTDKGVHAAMQVVSLKVIFKDPIASIMSSINSHLPKDIRVCGIHPVSQTFDSKLHCDSRFYEYLLPTFMFKCDSSFDLSFLENMAAKRDTLDGKNEAASDGSECEDNVAGNEDQASMQKHKLAADFYSNNFKPTLADIEQLSAFRLSSKEKDRLDALLKCFEGSHFFHNYTIKKSAVDPSACRKIISFSKAHWYPLPLIPRNGDHDYASRCPGLFDGHFQESFEIRKNECPKSPWRGSLVSSKINPLSYDTYALEIDSFKEKEIYPAIASEEFSKNIFMNWWCAISLHAYDFQYVLQQWTPPDSEVSKKKIKKGKYSADQASQSEPPKVEQKNPDPSISQ</sequence>
<dbReference type="InterPro" id="IPR020103">
    <property type="entry name" value="PsdUridine_synth_cat_dom_sf"/>
</dbReference>
<evidence type="ECO:0000313" key="4">
    <source>
        <dbReference type="Proteomes" id="UP000029725"/>
    </source>
</evidence>
<dbReference type="InterPro" id="IPR020094">
    <property type="entry name" value="TruA/RsuA/RluB/E/F_N"/>
</dbReference>
<dbReference type="InterPro" id="IPR001406">
    <property type="entry name" value="PsdUridine_synth_TruA"/>
</dbReference>
<comment type="caution">
    <text evidence="3">The sequence shown here is derived from an EMBL/GenBank/DDBJ whole genome shotgun (WGS) entry which is preliminary data.</text>
</comment>
<dbReference type="PANTHER" id="PTHR11142:SF4">
    <property type="entry name" value="PSEUDOURIDYLATE SYNTHASE 1 HOMOLOG"/>
    <property type="match status" value="1"/>
</dbReference>
<dbReference type="GO" id="GO:0009982">
    <property type="term" value="F:pseudouridine synthase activity"/>
    <property type="evidence" value="ECO:0007669"/>
    <property type="project" value="InterPro"/>
</dbReference>
<dbReference type="VEuPathDB" id="MicrosporidiaDB:DI09_72p110"/>
<reference evidence="3 4" key="1">
    <citation type="submission" date="2014-04" db="EMBL/GenBank/DDBJ databases">
        <title>A new species of microsporidia sheds light on the evolution of extreme parasitism.</title>
        <authorList>
            <person name="Haag K.L."/>
            <person name="James T.Y."/>
            <person name="Larsson R."/>
            <person name="Schaer T.M."/>
            <person name="Refardt D."/>
            <person name="Pombert J.-F."/>
            <person name="Ebert D."/>
        </authorList>
    </citation>
    <scope>NUCLEOTIDE SEQUENCE [LARGE SCALE GENOMIC DNA]</scope>
    <source>
        <strain evidence="3 4">UGP3</strain>
        <tissue evidence="3">Spores</tissue>
    </source>
</reference>
<protein>
    <submittedName>
        <fullName evidence="3">tRNA pseudouridine synthase</fullName>
    </submittedName>
</protein>
<dbReference type="GO" id="GO:0031119">
    <property type="term" value="P:tRNA pseudouridine synthesis"/>
    <property type="evidence" value="ECO:0007669"/>
    <property type="project" value="UniProtKB-ARBA"/>
</dbReference>
<dbReference type="AlphaFoldDB" id="A0A098VMW3"/>
<name>A0A098VMW3_9MICR</name>
<keyword evidence="4" id="KW-1185">Reference proteome</keyword>
<dbReference type="GO" id="GO:1990481">
    <property type="term" value="P:mRNA pseudouridine synthesis"/>
    <property type="evidence" value="ECO:0007669"/>
    <property type="project" value="TreeGrafter"/>
</dbReference>
<evidence type="ECO:0000256" key="1">
    <source>
        <dbReference type="ARBA" id="ARBA00023235"/>
    </source>
</evidence>
<accession>A0A098VMW3</accession>
<proteinExistence type="predicted"/>
<feature type="region of interest" description="Disordered" evidence="2">
    <location>
        <begin position="348"/>
        <end position="386"/>
    </location>
</feature>
<evidence type="ECO:0000256" key="2">
    <source>
        <dbReference type="SAM" id="MobiDB-lite"/>
    </source>
</evidence>
<dbReference type="OrthoDB" id="10256309at2759"/>
<dbReference type="HOGENOM" id="CLU_021971_3_0_1"/>
<dbReference type="PANTHER" id="PTHR11142">
    <property type="entry name" value="PSEUDOURIDYLATE SYNTHASE"/>
    <property type="match status" value="1"/>
</dbReference>
<dbReference type="GO" id="GO:0003723">
    <property type="term" value="F:RNA binding"/>
    <property type="evidence" value="ECO:0007669"/>
    <property type="project" value="InterPro"/>
</dbReference>
<dbReference type="InterPro" id="IPR020095">
    <property type="entry name" value="PsdUridine_synth_TruA_C"/>
</dbReference>
<evidence type="ECO:0000313" key="3">
    <source>
        <dbReference type="EMBL" id="KGG50392.1"/>
    </source>
</evidence>
<dbReference type="GO" id="GO:0005634">
    <property type="term" value="C:nucleus"/>
    <property type="evidence" value="ECO:0007669"/>
    <property type="project" value="TreeGrafter"/>
</dbReference>
<dbReference type="Proteomes" id="UP000029725">
    <property type="component" value="Unassembled WGS sequence"/>
</dbReference>
<dbReference type="Gene3D" id="3.30.70.580">
    <property type="entry name" value="Pseudouridine synthase I, catalytic domain, N-terminal subdomain"/>
    <property type="match status" value="1"/>
</dbReference>
<keyword evidence="1" id="KW-0413">Isomerase</keyword>
<organism evidence="3 4">
    <name type="scientific">Mitosporidium daphniae</name>
    <dbReference type="NCBI Taxonomy" id="1485682"/>
    <lineage>
        <taxon>Eukaryota</taxon>
        <taxon>Fungi</taxon>
        <taxon>Fungi incertae sedis</taxon>
        <taxon>Microsporidia</taxon>
        <taxon>Mitosporidium</taxon>
    </lineage>
</organism>
<dbReference type="SUPFAM" id="SSF55120">
    <property type="entry name" value="Pseudouridine synthase"/>
    <property type="match status" value="1"/>
</dbReference>
<gene>
    <name evidence="3" type="ORF">DI09_72p110</name>
</gene>